<proteinExistence type="predicted"/>
<keyword evidence="3" id="KW-1185">Reference proteome</keyword>
<dbReference type="eggNOG" id="ENOG502S2AH">
    <property type="taxonomic scope" value="Eukaryota"/>
</dbReference>
<organism evidence="2 3">
    <name type="scientific">Coniophora puteana (strain RWD-64-598)</name>
    <name type="common">Brown rot fungus</name>
    <dbReference type="NCBI Taxonomy" id="741705"/>
    <lineage>
        <taxon>Eukaryota</taxon>
        <taxon>Fungi</taxon>
        <taxon>Dikarya</taxon>
        <taxon>Basidiomycota</taxon>
        <taxon>Agaricomycotina</taxon>
        <taxon>Agaricomycetes</taxon>
        <taxon>Agaricomycetidae</taxon>
        <taxon>Boletales</taxon>
        <taxon>Coniophorineae</taxon>
        <taxon>Coniophoraceae</taxon>
        <taxon>Coniophora</taxon>
    </lineage>
</organism>
<dbReference type="RefSeq" id="XP_007775911.1">
    <property type="nucleotide sequence ID" value="XM_007777721.1"/>
</dbReference>
<dbReference type="PANTHER" id="PTHR33096">
    <property type="entry name" value="CXC2 DOMAIN-CONTAINING PROTEIN"/>
    <property type="match status" value="1"/>
</dbReference>
<evidence type="ECO:0000256" key="1">
    <source>
        <dbReference type="SAM" id="Coils"/>
    </source>
</evidence>
<keyword evidence="1" id="KW-0175">Coiled coil</keyword>
<name>R7SCN1_CONPW</name>
<gene>
    <name evidence="2" type="ORF">CONPUDRAFT_160579</name>
</gene>
<evidence type="ECO:0000313" key="2">
    <source>
        <dbReference type="EMBL" id="EIW73918.1"/>
    </source>
</evidence>
<protein>
    <submittedName>
        <fullName evidence="2">Uncharacterized protein</fullName>
    </submittedName>
</protein>
<reference evidence="3" key="1">
    <citation type="journal article" date="2012" name="Science">
        <title>The Paleozoic origin of enzymatic lignin decomposition reconstructed from 31 fungal genomes.</title>
        <authorList>
            <person name="Floudas D."/>
            <person name="Binder M."/>
            <person name="Riley R."/>
            <person name="Barry K."/>
            <person name="Blanchette R.A."/>
            <person name="Henrissat B."/>
            <person name="Martinez A.T."/>
            <person name="Otillar R."/>
            <person name="Spatafora J.W."/>
            <person name="Yadav J.S."/>
            <person name="Aerts A."/>
            <person name="Benoit I."/>
            <person name="Boyd A."/>
            <person name="Carlson A."/>
            <person name="Copeland A."/>
            <person name="Coutinho P.M."/>
            <person name="de Vries R.P."/>
            <person name="Ferreira P."/>
            <person name="Findley K."/>
            <person name="Foster B."/>
            <person name="Gaskell J."/>
            <person name="Glotzer D."/>
            <person name="Gorecki P."/>
            <person name="Heitman J."/>
            <person name="Hesse C."/>
            <person name="Hori C."/>
            <person name="Igarashi K."/>
            <person name="Jurgens J.A."/>
            <person name="Kallen N."/>
            <person name="Kersten P."/>
            <person name="Kohler A."/>
            <person name="Kuees U."/>
            <person name="Kumar T.K.A."/>
            <person name="Kuo A."/>
            <person name="LaButti K."/>
            <person name="Larrondo L.F."/>
            <person name="Lindquist E."/>
            <person name="Ling A."/>
            <person name="Lombard V."/>
            <person name="Lucas S."/>
            <person name="Lundell T."/>
            <person name="Martin R."/>
            <person name="McLaughlin D.J."/>
            <person name="Morgenstern I."/>
            <person name="Morin E."/>
            <person name="Murat C."/>
            <person name="Nagy L.G."/>
            <person name="Nolan M."/>
            <person name="Ohm R.A."/>
            <person name="Patyshakuliyeva A."/>
            <person name="Rokas A."/>
            <person name="Ruiz-Duenas F.J."/>
            <person name="Sabat G."/>
            <person name="Salamov A."/>
            <person name="Samejima M."/>
            <person name="Schmutz J."/>
            <person name="Slot J.C."/>
            <person name="St John F."/>
            <person name="Stenlid J."/>
            <person name="Sun H."/>
            <person name="Sun S."/>
            <person name="Syed K."/>
            <person name="Tsang A."/>
            <person name="Wiebenga A."/>
            <person name="Young D."/>
            <person name="Pisabarro A."/>
            <person name="Eastwood D.C."/>
            <person name="Martin F."/>
            <person name="Cullen D."/>
            <person name="Grigoriev I.V."/>
            <person name="Hibbett D.S."/>
        </authorList>
    </citation>
    <scope>NUCLEOTIDE SEQUENCE [LARGE SCALE GENOMIC DNA]</scope>
    <source>
        <strain evidence="3">RWD-64-598 SS2</strain>
    </source>
</reference>
<dbReference type="AlphaFoldDB" id="R7SCN1"/>
<sequence length="241" mass="28445">MIKSKLRLNPFLARQDFARILALENTLQQLQQTVRQYEDRLINPRQILVVDAELDIDDMRKRIKTLEDAIKRQKSNLGVDGRRKLSNLEGNLFLLTRLKALAVKTRLRDKLRQRKFELTKLERAYRQSVNERRLNEHANQSVKRREPGISVLVHKYNTLCHELELLKRRGHAPQNAILPHHINKEGIFDLDVDDNIWEDVGLHEDIPHPPDWLANNSVRDGIRHLLARDRCKEELHRLSIE</sequence>
<feature type="coiled-coil region" evidence="1">
    <location>
        <begin position="20"/>
        <end position="76"/>
    </location>
</feature>
<dbReference type="Proteomes" id="UP000053558">
    <property type="component" value="Unassembled WGS sequence"/>
</dbReference>
<dbReference type="KEGG" id="cput:CONPUDRAFT_160579"/>
<dbReference type="OMA" id="QIRCKEP"/>
<accession>R7SCN1</accession>
<dbReference type="PANTHER" id="PTHR33096:SF1">
    <property type="entry name" value="CXC1-LIKE CYSTEINE CLUSTER ASSOCIATED WITH KDZ TRANSPOSASES DOMAIN-CONTAINING PROTEIN"/>
    <property type="match status" value="1"/>
</dbReference>
<evidence type="ECO:0000313" key="3">
    <source>
        <dbReference type="Proteomes" id="UP000053558"/>
    </source>
</evidence>
<dbReference type="GeneID" id="19204333"/>
<dbReference type="OrthoDB" id="3259165at2759"/>
<dbReference type="EMBL" id="JH711602">
    <property type="protein sequence ID" value="EIW73918.1"/>
    <property type="molecule type" value="Genomic_DNA"/>
</dbReference>